<dbReference type="InterPro" id="IPR042099">
    <property type="entry name" value="ANL_N_sf"/>
</dbReference>
<accession>A0ABW5N1U7</accession>
<dbReference type="Gene3D" id="3.30.300.30">
    <property type="match status" value="1"/>
</dbReference>
<dbReference type="SUPFAM" id="SSF56801">
    <property type="entry name" value="Acetyl-CoA synthetase-like"/>
    <property type="match status" value="1"/>
</dbReference>
<protein>
    <submittedName>
        <fullName evidence="2">Non-ribosomal peptide synthetase</fullName>
    </submittedName>
</protein>
<dbReference type="NCBIfam" id="TIGR01733">
    <property type="entry name" value="AA-adenyl-dom"/>
    <property type="match status" value="1"/>
</dbReference>
<name>A0ABW5N1U7_9FLAO</name>
<dbReference type="InterPro" id="IPR000873">
    <property type="entry name" value="AMP-dep_synth/lig_dom"/>
</dbReference>
<dbReference type="InterPro" id="IPR045851">
    <property type="entry name" value="AMP-bd_C_sf"/>
</dbReference>
<dbReference type="SUPFAM" id="SSF47336">
    <property type="entry name" value="ACP-like"/>
    <property type="match status" value="1"/>
</dbReference>
<dbReference type="Pfam" id="PF00550">
    <property type="entry name" value="PP-binding"/>
    <property type="match status" value="1"/>
</dbReference>
<evidence type="ECO:0000313" key="3">
    <source>
        <dbReference type="Proteomes" id="UP001597526"/>
    </source>
</evidence>
<dbReference type="PROSITE" id="PS50075">
    <property type="entry name" value="CARRIER"/>
    <property type="match status" value="1"/>
</dbReference>
<gene>
    <name evidence="2" type="ORF">ACFSQJ_14710</name>
</gene>
<proteinExistence type="predicted"/>
<dbReference type="Pfam" id="PF00501">
    <property type="entry name" value="AMP-binding"/>
    <property type="match status" value="1"/>
</dbReference>
<dbReference type="EMBL" id="JBHULB010000074">
    <property type="protein sequence ID" value="MFD2588188.1"/>
    <property type="molecule type" value="Genomic_DNA"/>
</dbReference>
<dbReference type="PANTHER" id="PTHR45527:SF14">
    <property type="entry name" value="PLIPASTATIN SYNTHASE SUBUNIT B"/>
    <property type="match status" value="1"/>
</dbReference>
<dbReference type="Gene3D" id="3.40.50.12780">
    <property type="entry name" value="N-terminal domain of ligase-like"/>
    <property type="match status" value="1"/>
</dbReference>
<evidence type="ECO:0000313" key="2">
    <source>
        <dbReference type="EMBL" id="MFD2588188.1"/>
    </source>
</evidence>
<evidence type="ECO:0000259" key="1">
    <source>
        <dbReference type="PROSITE" id="PS50075"/>
    </source>
</evidence>
<reference evidence="3" key="1">
    <citation type="journal article" date="2019" name="Int. J. Syst. Evol. Microbiol.">
        <title>The Global Catalogue of Microorganisms (GCM) 10K type strain sequencing project: providing services to taxonomists for standard genome sequencing and annotation.</title>
        <authorList>
            <consortium name="The Broad Institute Genomics Platform"/>
            <consortium name="The Broad Institute Genome Sequencing Center for Infectious Disease"/>
            <person name="Wu L."/>
            <person name="Ma J."/>
        </authorList>
    </citation>
    <scope>NUCLEOTIDE SEQUENCE [LARGE SCALE GENOMIC DNA]</scope>
    <source>
        <strain evidence="3">KCTC 52368</strain>
    </source>
</reference>
<dbReference type="InterPro" id="IPR009081">
    <property type="entry name" value="PP-bd_ACP"/>
</dbReference>
<comment type="caution">
    <text evidence="2">The sequence shown here is derived from an EMBL/GenBank/DDBJ whole genome shotgun (WGS) entry which is preliminary data.</text>
</comment>
<dbReference type="PROSITE" id="PS00455">
    <property type="entry name" value="AMP_BINDING"/>
    <property type="match status" value="1"/>
</dbReference>
<feature type="domain" description="Carrier" evidence="1">
    <location>
        <begin position="520"/>
        <end position="595"/>
    </location>
</feature>
<organism evidence="2 3">
    <name type="scientific">Croceitalea marina</name>
    <dbReference type="NCBI Taxonomy" id="1775166"/>
    <lineage>
        <taxon>Bacteria</taxon>
        <taxon>Pseudomonadati</taxon>
        <taxon>Bacteroidota</taxon>
        <taxon>Flavobacteriia</taxon>
        <taxon>Flavobacteriales</taxon>
        <taxon>Flavobacteriaceae</taxon>
        <taxon>Croceitalea</taxon>
    </lineage>
</organism>
<keyword evidence="3" id="KW-1185">Reference proteome</keyword>
<dbReference type="InterPro" id="IPR010071">
    <property type="entry name" value="AA_adenyl_dom"/>
</dbReference>
<dbReference type="InterPro" id="IPR036736">
    <property type="entry name" value="ACP-like_sf"/>
</dbReference>
<dbReference type="Gene3D" id="1.10.1200.10">
    <property type="entry name" value="ACP-like"/>
    <property type="match status" value="1"/>
</dbReference>
<dbReference type="Proteomes" id="UP001597526">
    <property type="component" value="Unassembled WGS sequence"/>
</dbReference>
<dbReference type="RefSeq" id="WP_377767720.1">
    <property type="nucleotide sequence ID" value="NZ_JBHULB010000074.1"/>
</dbReference>
<dbReference type="PANTHER" id="PTHR45527">
    <property type="entry name" value="NONRIBOSOMAL PEPTIDE SYNTHETASE"/>
    <property type="match status" value="1"/>
</dbReference>
<dbReference type="InterPro" id="IPR020845">
    <property type="entry name" value="AMP-binding_CS"/>
</dbReference>
<sequence length="603" mass="69347">MKNLKLERLEGLFKEAAYAFPDRVALSYKDQKITYEELNVYSDRVSNYLLDHVTEETKYIGIFFDRGLESIISLLGILKAGYAYIPIDTSYPEKRINDIITDSGLDLIATNKVNHLKDTIVKKVKIDFETIKRLKSPAQQNSILPKTNEAYVIYTSGTTGKPKGVVIEHYNVIRLFTNTEDLFQFSETDKWTLFHSLSFDFSVWELFGALLNGGELVIVPYKVSRNPGRFVELIHEKKVTVLNQTPTAFANFIQSERYNDDRIETLRLVVFGGERLEMEILKPWVSRYGLENVKLINMFGITESTIHITYKQISQDDFNDTSLSPIGIPISDMNIDIFNHEGKQITTSEIGEMYISGPGLAKKYLNNEVLTAEKFICKDIDGEEVRYYKSGDLGYYKDGTYYYIKRNDNQVQLNGFRIELSEITKVTELHDSVAKSNVLLDKDKHEQSILINYVLVHEPIIDTVAKDNLSKELFKLMKDRLPNYMVPFQNVILDQLPTNENGKLDIQSLKDIELVFTDNNEENSIPEKMKSIWSELLGNEEVPEDVDFFDLGGTSLSLIQLIHKTQDYFSVKIDVFSMIDRLTLGEFINEIEDKIKQSEIVKN</sequence>